<feature type="transmembrane region" description="Helical" evidence="21">
    <location>
        <begin position="230"/>
        <end position="252"/>
    </location>
</feature>
<evidence type="ECO:0000256" key="8">
    <source>
        <dbReference type="ARBA" id="ARBA00022753"/>
    </source>
</evidence>
<sequence length="267" mass="29591">MVKMQIVILVSFIVVSALLSRVDSVAAIDDQTGNIDARESPCCTNMFTVEQYNGTYTRYCLLLQAEILFDIPYKVTDSVVARALIKLPANTTDYSGVCGDDANDISVRFFDGWQLDLTFSRPPDASSDRRNASAALSDASLRYIVTEELFLAADDSIVGNNVIVENDDLHEYEAKSGTSYRCDAEQRMKLTGEVYIITRSLRAQAFSNADTASFAAASQRCAADKNESQLFPIIIGGSIVALITLIVVMFFIQRKNRRARREGYVRV</sequence>
<accession>A0ABM1EVX0</accession>
<evidence type="ECO:0000256" key="16">
    <source>
        <dbReference type="ARBA" id="ARBA00053950"/>
    </source>
</evidence>
<evidence type="ECO:0000256" key="9">
    <source>
        <dbReference type="ARBA" id="ARBA00022989"/>
    </source>
</evidence>
<evidence type="ECO:0000256" key="12">
    <source>
        <dbReference type="ARBA" id="ARBA00023180"/>
    </source>
</evidence>
<evidence type="ECO:0000256" key="3">
    <source>
        <dbReference type="ARBA" id="ARBA00004172"/>
    </source>
</evidence>
<comment type="caution">
    <text evidence="20">Lacks conserved residue(s) required for the propagation of feature annotation.</text>
</comment>
<evidence type="ECO:0000256" key="10">
    <source>
        <dbReference type="ARBA" id="ARBA00023018"/>
    </source>
</evidence>
<evidence type="ECO:0000259" key="23">
    <source>
        <dbReference type="Pfam" id="PF01299"/>
    </source>
</evidence>
<keyword evidence="24" id="KW-1185">Reference proteome</keyword>
<dbReference type="PANTHER" id="PTHR11506">
    <property type="entry name" value="LYSOSOME-ASSOCIATED MEMBRANE GLYCOPROTEIN"/>
    <property type="match status" value="1"/>
</dbReference>
<keyword evidence="11 20" id="KW-0472">Membrane</keyword>
<dbReference type="Pfam" id="PF01299">
    <property type="entry name" value="Lamp2-like_luminal"/>
    <property type="match status" value="1"/>
</dbReference>
<evidence type="ECO:0000313" key="24">
    <source>
        <dbReference type="Proteomes" id="UP000695022"/>
    </source>
</evidence>
<keyword evidence="9 21" id="KW-1133">Transmembrane helix</keyword>
<evidence type="ECO:0000256" key="22">
    <source>
        <dbReference type="SAM" id="SignalP"/>
    </source>
</evidence>
<keyword evidence="6 20" id="KW-0812">Transmembrane</keyword>
<dbReference type="PROSITE" id="PS51407">
    <property type="entry name" value="LAMP_3"/>
    <property type="match status" value="1"/>
</dbReference>
<evidence type="ECO:0000256" key="13">
    <source>
        <dbReference type="ARBA" id="ARBA00023273"/>
    </source>
</evidence>
<evidence type="ECO:0000256" key="19">
    <source>
        <dbReference type="ARBA" id="ARBA00076257"/>
    </source>
</evidence>
<gene>
    <name evidence="25" type="primary">LOC106816272</name>
</gene>
<feature type="disulfide bond" evidence="20">
    <location>
        <begin position="60"/>
        <end position="98"/>
    </location>
</feature>
<proteinExistence type="inferred from homology"/>
<evidence type="ECO:0000256" key="18">
    <source>
        <dbReference type="ARBA" id="ARBA00074379"/>
    </source>
</evidence>
<evidence type="ECO:0000256" key="5">
    <source>
        <dbReference type="ARBA" id="ARBA00009644"/>
    </source>
</evidence>
<keyword evidence="8" id="KW-0967">Endosome</keyword>
<evidence type="ECO:0000256" key="21">
    <source>
        <dbReference type="SAM" id="Phobius"/>
    </source>
</evidence>
<dbReference type="Gene3D" id="2.40.160.110">
    <property type="match status" value="1"/>
</dbReference>
<evidence type="ECO:0000256" key="11">
    <source>
        <dbReference type="ARBA" id="ARBA00023136"/>
    </source>
</evidence>
<keyword evidence="12" id="KW-0325">Glycoprotein</keyword>
<organism evidence="24 25">
    <name type="scientific">Priapulus caudatus</name>
    <name type="common">Priapulid worm</name>
    <dbReference type="NCBI Taxonomy" id="37621"/>
    <lineage>
        <taxon>Eukaryota</taxon>
        <taxon>Metazoa</taxon>
        <taxon>Ecdysozoa</taxon>
        <taxon>Scalidophora</taxon>
        <taxon>Priapulida</taxon>
        <taxon>Priapulimorpha</taxon>
        <taxon>Priapulimorphida</taxon>
        <taxon>Priapulidae</taxon>
        <taxon>Priapulus</taxon>
    </lineage>
</organism>
<feature type="domain" description="Lysosome-associated membrane glycoprotein 2-like luminal" evidence="23">
    <location>
        <begin position="49"/>
        <end position="207"/>
    </location>
</feature>
<dbReference type="PANTHER" id="PTHR11506:SF35">
    <property type="entry name" value="LYSOSOME-ASSOCIATED MEMBRANE GLYCOPROTEIN 5"/>
    <property type="match status" value="1"/>
</dbReference>
<feature type="signal peptide" evidence="22">
    <location>
        <begin position="1"/>
        <end position="27"/>
    </location>
</feature>
<name>A0ABM1EVX0_PRICU</name>
<keyword evidence="7 22" id="KW-0732">Signal</keyword>
<keyword evidence="13" id="KW-0966">Cell projection</keyword>
<evidence type="ECO:0000256" key="2">
    <source>
        <dbReference type="ARBA" id="ARBA00004158"/>
    </source>
</evidence>
<reference evidence="25" key="1">
    <citation type="submission" date="2025-08" db="UniProtKB">
        <authorList>
            <consortium name="RefSeq"/>
        </authorList>
    </citation>
    <scope>IDENTIFICATION</scope>
</reference>
<dbReference type="InterPro" id="IPR048528">
    <property type="entry name" value="Lamp2-like_luminal"/>
</dbReference>
<dbReference type="PRINTS" id="PR00336">
    <property type="entry name" value="LYSASSOCTDMP"/>
</dbReference>
<comment type="subcellular location">
    <subcellularLocation>
        <location evidence="4">Cell projection</location>
        <location evidence="4">Dendrite</location>
    </subcellularLocation>
    <subcellularLocation>
        <location evidence="17">Cell projection</location>
        <location evidence="17">Growth cone membrane</location>
        <topology evidence="17">Single-pass type I membrane protein</topology>
    </subcellularLocation>
    <subcellularLocation>
        <location evidence="15">Cytoplasmic vesicle</location>
        <location evidence="15">Secretory vesicle</location>
        <location evidence="15">Synaptic vesicle membrane</location>
        <topology evidence="15">Single-pass type I membrane protein</topology>
    </subcellularLocation>
    <subcellularLocation>
        <location evidence="2">Early endosome membrane</location>
        <topology evidence="2">Single-pass type I membrane protein</topology>
    </subcellularLocation>
    <subcellularLocation>
        <location evidence="1">Endoplasmic reticulum-Golgi intermediate compartment membrane</location>
        <topology evidence="1">Single-pass type I membrane protein</topology>
    </subcellularLocation>
    <subcellularLocation>
        <location evidence="20">Membrane</location>
        <topology evidence="20">Single-pass type I membrane protein</topology>
    </subcellularLocation>
    <subcellularLocation>
        <location evidence="3">Recycling endosome</location>
    </subcellularLocation>
</comment>
<comment type="similarity">
    <text evidence="5 20">Belongs to the LAMP family.</text>
</comment>
<protein>
    <recommendedName>
        <fullName evidence="18">Lysosome-associated membrane glycoprotein 5</fullName>
    </recommendedName>
    <alternativeName>
        <fullName evidence="19">Lysosome-associated membrane protein 5</fullName>
    </alternativeName>
</protein>
<keyword evidence="14" id="KW-0968">Cytoplasmic vesicle</keyword>
<evidence type="ECO:0000313" key="25">
    <source>
        <dbReference type="RefSeq" id="XP_014676341.1"/>
    </source>
</evidence>
<dbReference type="Proteomes" id="UP000695022">
    <property type="component" value="Unplaced"/>
</dbReference>
<evidence type="ECO:0000256" key="17">
    <source>
        <dbReference type="ARBA" id="ARBA00060492"/>
    </source>
</evidence>
<evidence type="ECO:0000256" key="15">
    <source>
        <dbReference type="ARBA" id="ARBA00029428"/>
    </source>
</evidence>
<dbReference type="RefSeq" id="XP_014676341.1">
    <property type="nucleotide sequence ID" value="XM_014820855.1"/>
</dbReference>
<keyword evidence="10" id="KW-0770">Synapse</keyword>
<evidence type="ECO:0000256" key="6">
    <source>
        <dbReference type="ARBA" id="ARBA00022692"/>
    </source>
</evidence>
<comment type="function">
    <text evidence="16">Plays a role in short-term synaptic plasticity in a subset of GABAergic neurons in the brain.</text>
</comment>
<evidence type="ECO:0000256" key="4">
    <source>
        <dbReference type="ARBA" id="ARBA00004279"/>
    </source>
</evidence>
<evidence type="ECO:0000256" key="20">
    <source>
        <dbReference type="PROSITE-ProRule" id="PRU00740"/>
    </source>
</evidence>
<dbReference type="InterPro" id="IPR002000">
    <property type="entry name" value="Lysosome-assoc_membr_glycop"/>
</dbReference>
<evidence type="ECO:0000256" key="1">
    <source>
        <dbReference type="ARBA" id="ARBA00004151"/>
    </source>
</evidence>
<evidence type="ECO:0000256" key="14">
    <source>
        <dbReference type="ARBA" id="ARBA00023329"/>
    </source>
</evidence>
<keyword evidence="20" id="KW-1015">Disulfide bond</keyword>
<feature type="chain" id="PRO_5046377330" description="Lysosome-associated membrane glycoprotein 5" evidence="22">
    <location>
        <begin position="28"/>
        <end position="267"/>
    </location>
</feature>
<evidence type="ECO:0000256" key="7">
    <source>
        <dbReference type="ARBA" id="ARBA00022729"/>
    </source>
</evidence>
<dbReference type="GeneID" id="106816272"/>